<feature type="region of interest" description="Disordered" evidence="1">
    <location>
        <begin position="34"/>
        <end position="64"/>
    </location>
</feature>
<dbReference type="Proteomes" id="UP001168620">
    <property type="component" value="Unassembled WGS sequence"/>
</dbReference>
<feature type="signal peptide" evidence="2">
    <location>
        <begin position="1"/>
        <end position="25"/>
    </location>
</feature>
<feature type="chain" id="PRO_5046509284" evidence="2">
    <location>
        <begin position="26"/>
        <end position="118"/>
    </location>
</feature>
<dbReference type="EMBL" id="JAUHJQ010000002">
    <property type="protein sequence ID" value="MDN4173050.1"/>
    <property type="molecule type" value="Genomic_DNA"/>
</dbReference>
<comment type="caution">
    <text evidence="3">The sequence shown here is derived from an EMBL/GenBank/DDBJ whole genome shotgun (WGS) entry which is preliminary data.</text>
</comment>
<organism evidence="3 4">
    <name type="scientific">Nocardioides oceani</name>
    <dbReference type="NCBI Taxonomy" id="3058369"/>
    <lineage>
        <taxon>Bacteria</taxon>
        <taxon>Bacillati</taxon>
        <taxon>Actinomycetota</taxon>
        <taxon>Actinomycetes</taxon>
        <taxon>Propionibacteriales</taxon>
        <taxon>Nocardioidaceae</taxon>
        <taxon>Nocardioides</taxon>
    </lineage>
</organism>
<evidence type="ECO:0000313" key="3">
    <source>
        <dbReference type="EMBL" id="MDN4173050.1"/>
    </source>
</evidence>
<gene>
    <name evidence="3" type="ORF">QWY28_08865</name>
</gene>
<keyword evidence="4" id="KW-1185">Reference proteome</keyword>
<evidence type="ECO:0000256" key="1">
    <source>
        <dbReference type="SAM" id="MobiDB-lite"/>
    </source>
</evidence>
<dbReference type="RefSeq" id="WP_300952108.1">
    <property type="nucleotide sequence ID" value="NZ_JAUHJQ010000002.1"/>
</dbReference>
<sequence>MSTLPRLVSAGGLLAALAWAPGAAAMPLADVHAPHAPAPAAQGGSRPVEMPEVRPDGPAPVPFQRWRTEHLPRPVPLPEASTKQLLPGLPPAGCVGPAVGSPRLQVTCLPGPVPPQAR</sequence>
<accession>A0ABT8FES9</accession>
<reference evidence="3" key="1">
    <citation type="submission" date="2023-06" db="EMBL/GenBank/DDBJ databases">
        <title>Draft genome sequence of Nocardioides sp. SOB77.</title>
        <authorList>
            <person name="Zhang G."/>
        </authorList>
    </citation>
    <scope>NUCLEOTIDE SEQUENCE</scope>
    <source>
        <strain evidence="3">SOB77</strain>
    </source>
</reference>
<protein>
    <submittedName>
        <fullName evidence="3">Uncharacterized protein</fullName>
    </submittedName>
</protein>
<keyword evidence="2" id="KW-0732">Signal</keyword>
<name>A0ABT8FES9_9ACTN</name>
<proteinExistence type="predicted"/>
<evidence type="ECO:0000256" key="2">
    <source>
        <dbReference type="SAM" id="SignalP"/>
    </source>
</evidence>
<evidence type="ECO:0000313" key="4">
    <source>
        <dbReference type="Proteomes" id="UP001168620"/>
    </source>
</evidence>